<dbReference type="SUPFAM" id="SSF46689">
    <property type="entry name" value="Homeodomain-like"/>
    <property type="match status" value="2"/>
</dbReference>
<dbReference type="Proteomes" id="UP000307943">
    <property type="component" value="Unassembled WGS sequence"/>
</dbReference>
<keyword evidence="4" id="KW-0902">Two-component regulatory system</keyword>
<dbReference type="InterPro" id="IPR011006">
    <property type="entry name" value="CheY-like_superfamily"/>
</dbReference>
<dbReference type="AlphaFoldDB" id="A0A5C4T3H9"/>
<dbReference type="PROSITE" id="PS50110">
    <property type="entry name" value="RESPONSE_REGULATORY"/>
    <property type="match status" value="1"/>
</dbReference>
<evidence type="ECO:0000259" key="10">
    <source>
        <dbReference type="PROSITE" id="PS50110"/>
    </source>
</evidence>
<dbReference type="PANTHER" id="PTHR42713:SF3">
    <property type="entry name" value="TRANSCRIPTIONAL REGULATORY PROTEIN HPTR"/>
    <property type="match status" value="1"/>
</dbReference>
<proteinExistence type="predicted"/>
<name>A0A5C4T3H9_9BACL</name>
<reference evidence="11 12" key="1">
    <citation type="submission" date="2019-05" db="EMBL/GenBank/DDBJ databases">
        <title>We sequenced the genome of Paenibacillus hemerocallicola KCTC 33185 for further insight into its adaptation and study the phylogeny of Paenibacillus.</title>
        <authorList>
            <person name="Narsing Rao M.P."/>
        </authorList>
    </citation>
    <scope>NUCLEOTIDE SEQUENCE [LARGE SCALE GENOMIC DNA]</scope>
    <source>
        <strain evidence="11 12">KCTC 33185</strain>
    </source>
</reference>
<evidence type="ECO:0000313" key="11">
    <source>
        <dbReference type="EMBL" id="TNJ62719.1"/>
    </source>
</evidence>
<evidence type="ECO:0000256" key="6">
    <source>
        <dbReference type="ARBA" id="ARBA00023125"/>
    </source>
</evidence>
<accession>A0A5C4T3H9</accession>
<dbReference type="EMBL" id="VDCQ01000054">
    <property type="protein sequence ID" value="TNJ62719.1"/>
    <property type="molecule type" value="Genomic_DNA"/>
</dbReference>
<evidence type="ECO:0000256" key="8">
    <source>
        <dbReference type="PROSITE-ProRule" id="PRU00169"/>
    </source>
</evidence>
<keyword evidence="5" id="KW-0805">Transcription regulation</keyword>
<dbReference type="Pfam" id="PF12833">
    <property type="entry name" value="HTH_18"/>
    <property type="match status" value="1"/>
</dbReference>
<keyword evidence="12" id="KW-1185">Reference proteome</keyword>
<dbReference type="InterPro" id="IPR009057">
    <property type="entry name" value="Homeodomain-like_sf"/>
</dbReference>
<keyword evidence="6" id="KW-0238">DNA-binding</keyword>
<sequence>MNLLIVEDEPLLLNSLAGDIPWEGNGIEVIGLASNGQEALRLIERKRPDLVLLDIRMPQMDGLELVRIVRSRDPDIKCIILSGHDSFTFAQQALELGVSHYLLKPAGETEILRAVLDAAGQLRLELEERHSRSLLQDKWLDNLPRLREMFLQHWLAGKYAPWEVERRCRELLIELPDNGSFVVAMIDMDPLGADERRFAANDMPLLQFSSNSIVREFLASSSLPGRDYSDTTGATVVIFADTAEGEETGGLLLQVHSTAAKLLSVIKECLKLTASVGVSGTGRSREELPELYKQARKSLRERIVYGNDIVIPYREEQGKNDTAAPPVDLEKGLEIGLETGDAAKASTALGDLWSSGVDAAGTVEQVQEHLLHVSCLFVRMIGRQGWSVMQVAGDDYRYFHNLTALATQEQAYGWLQRLAQSYIDYLHAERNSAMNQTIRQIVDIVDRNIDKELSLFAVADRLYVNSSYLSRLFKQQMGRPFSSYVLERKMERAKQLLLDGCRVHHAAHLVGYKDDSYFSRVFRKFWGVAPSEIKP</sequence>
<evidence type="ECO:0000313" key="12">
    <source>
        <dbReference type="Proteomes" id="UP000307943"/>
    </source>
</evidence>
<dbReference type="SMART" id="SM00448">
    <property type="entry name" value="REC"/>
    <property type="match status" value="1"/>
</dbReference>
<protein>
    <submittedName>
        <fullName evidence="11">Response regulator</fullName>
    </submittedName>
</protein>
<dbReference type="InterPro" id="IPR001789">
    <property type="entry name" value="Sig_transdc_resp-reg_receiver"/>
</dbReference>
<evidence type="ECO:0000256" key="4">
    <source>
        <dbReference type="ARBA" id="ARBA00023012"/>
    </source>
</evidence>
<evidence type="ECO:0000259" key="9">
    <source>
        <dbReference type="PROSITE" id="PS01124"/>
    </source>
</evidence>
<feature type="domain" description="Response regulatory" evidence="10">
    <location>
        <begin position="2"/>
        <end position="119"/>
    </location>
</feature>
<comment type="subcellular location">
    <subcellularLocation>
        <location evidence="1">Cytoplasm</location>
    </subcellularLocation>
</comment>
<dbReference type="CDD" id="cd17536">
    <property type="entry name" value="REC_YesN-like"/>
    <property type="match status" value="1"/>
</dbReference>
<dbReference type="RefSeq" id="WP_139605789.1">
    <property type="nucleotide sequence ID" value="NZ_VDCQ01000054.1"/>
</dbReference>
<keyword evidence="2" id="KW-0963">Cytoplasm</keyword>
<dbReference type="Gene3D" id="3.40.50.2300">
    <property type="match status" value="1"/>
</dbReference>
<evidence type="ECO:0000256" key="5">
    <source>
        <dbReference type="ARBA" id="ARBA00023015"/>
    </source>
</evidence>
<dbReference type="GO" id="GO:0005737">
    <property type="term" value="C:cytoplasm"/>
    <property type="evidence" value="ECO:0007669"/>
    <property type="project" value="UniProtKB-SubCell"/>
</dbReference>
<dbReference type="Pfam" id="PF00072">
    <property type="entry name" value="Response_reg"/>
    <property type="match status" value="1"/>
</dbReference>
<evidence type="ECO:0000256" key="1">
    <source>
        <dbReference type="ARBA" id="ARBA00004496"/>
    </source>
</evidence>
<dbReference type="GO" id="GO:0000160">
    <property type="term" value="P:phosphorelay signal transduction system"/>
    <property type="evidence" value="ECO:0007669"/>
    <property type="project" value="UniProtKB-KW"/>
</dbReference>
<dbReference type="Gene3D" id="1.10.10.60">
    <property type="entry name" value="Homeodomain-like"/>
    <property type="match status" value="2"/>
</dbReference>
<organism evidence="11 12">
    <name type="scientific">Paenibacillus hemerocallicola</name>
    <dbReference type="NCBI Taxonomy" id="1172614"/>
    <lineage>
        <taxon>Bacteria</taxon>
        <taxon>Bacillati</taxon>
        <taxon>Bacillota</taxon>
        <taxon>Bacilli</taxon>
        <taxon>Bacillales</taxon>
        <taxon>Paenibacillaceae</taxon>
        <taxon>Paenibacillus</taxon>
    </lineage>
</organism>
<dbReference type="PANTHER" id="PTHR42713">
    <property type="entry name" value="HISTIDINE KINASE-RELATED"/>
    <property type="match status" value="1"/>
</dbReference>
<dbReference type="SUPFAM" id="SSF52172">
    <property type="entry name" value="CheY-like"/>
    <property type="match status" value="1"/>
</dbReference>
<evidence type="ECO:0000256" key="3">
    <source>
        <dbReference type="ARBA" id="ARBA00022553"/>
    </source>
</evidence>
<dbReference type="GO" id="GO:0043565">
    <property type="term" value="F:sequence-specific DNA binding"/>
    <property type="evidence" value="ECO:0007669"/>
    <property type="project" value="InterPro"/>
</dbReference>
<dbReference type="PROSITE" id="PS01124">
    <property type="entry name" value="HTH_ARAC_FAMILY_2"/>
    <property type="match status" value="1"/>
</dbReference>
<gene>
    <name evidence="11" type="ORF">FE784_29185</name>
</gene>
<dbReference type="GO" id="GO:0003700">
    <property type="term" value="F:DNA-binding transcription factor activity"/>
    <property type="evidence" value="ECO:0007669"/>
    <property type="project" value="InterPro"/>
</dbReference>
<feature type="domain" description="HTH araC/xylS-type" evidence="9">
    <location>
        <begin position="439"/>
        <end position="535"/>
    </location>
</feature>
<dbReference type="OrthoDB" id="2508795at2"/>
<comment type="caution">
    <text evidence="11">The sequence shown here is derived from an EMBL/GenBank/DDBJ whole genome shotgun (WGS) entry which is preliminary data.</text>
</comment>
<keyword evidence="7" id="KW-0804">Transcription</keyword>
<dbReference type="InterPro" id="IPR018060">
    <property type="entry name" value="HTH_AraC"/>
</dbReference>
<evidence type="ECO:0000256" key="7">
    <source>
        <dbReference type="ARBA" id="ARBA00023163"/>
    </source>
</evidence>
<dbReference type="SMART" id="SM00342">
    <property type="entry name" value="HTH_ARAC"/>
    <property type="match status" value="1"/>
</dbReference>
<evidence type="ECO:0000256" key="2">
    <source>
        <dbReference type="ARBA" id="ARBA00022490"/>
    </source>
</evidence>
<dbReference type="InterPro" id="IPR051552">
    <property type="entry name" value="HptR"/>
</dbReference>
<feature type="modified residue" description="4-aspartylphosphate" evidence="8">
    <location>
        <position position="54"/>
    </location>
</feature>
<keyword evidence="3 8" id="KW-0597">Phosphoprotein</keyword>